<dbReference type="Proteomes" id="UP000824469">
    <property type="component" value="Unassembled WGS sequence"/>
</dbReference>
<organism evidence="1 2">
    <name type="scientific">Taxus chinensis</name>
    <name type="common">Chinese yew</name>
    <name type="synonym">Taxus wallichiana var. chinensis</name>
    <dbReference type="NCBI Taxonomy" id="29808"/>
    <lineage>
        <taxon>Eukaryota</taxon>
        <taxon>Viridiplantae</taxon>
        <taxon>Streptophyta</taxon>
        <taxon>Embryophyta</taxon>
        <taxon>Tracheophyta</taxon>
        <taxon>Spermatophyta</taxon>
        <taxon>Pinopsida</taxon>
        <taxon>Pinidae</taxon>
        <taxon>Conifers II</taxon>
        <taxon>Cupressales</taxon>
        <taxon>Taxaceae</taxon>
        <taxon>Taxus</taxon>
    </lineage>
</organism>
<gene>
    <name evidence="1" type="ORF">KI387_002776</name>
</gene>
<evidence type="ECO:0000313" key="1">
    <source>
        <dbReference type="EMBL" id="KAH9330668.1"/>
    </source>
</evidence>
<name>A0AA38GWQ9_TAXCH</name>
<evidence type="ECO:0000313" key="2">
    <source>
        <dbReference type="Proteomes" id="UP000824469"/>
    </source>
</evidence>
<dbReference type="EMBL" id="JAHRHJ020000001">
    <property type="protein sequence ID" value="KAH9330668.1"/>
    <property type="molecule type" value="Genomic_DNA"/>
</dbReference>
<keyword evidence="2" id="KW-1185">Reference proteome</keyword>
<proteinExistence type="predicted"/>
<reference evidence="1 2" key="1">
    <citation type="journal article" date="2021" name="Nat. Plants">
        <title>The Taxus genome provides insights into paclitaxel biosynthesis.</title>
        <authorList>
            <person name="Xiong X."/>
            <person name="Gou J."/>
            <person name="Liao Q."/>
            <person name="Li Y."/>
            <person name="Zhou Q."/>
            <person name="Bi G."/>
            <person name="Li C."/>
            <person name="Du R."/>
            <person name="Wang X."/>
            <person name="Sun T."/>
            <person name="Guo L."/>
            <person name="Liang H."/>
            <person name="Lu P."/>
            <person name="Wu Y."/>
            <person name="Zhang Z."/>
            <person name="Ro D.K."/>
            <person name="Shang Y."/>
            <person name="Huang S."/>
            <person name="Yan J."/>
        </authorList>
    </citation>
    <scope>NUCLEOTIDE SEQUENCE [LARGE SCALE GENOMIC DNA]</scope>
    <source>
        <strain evidence="1">Ta-2019</strain>
    </source>
</reference>
<protein>
    <submittedName>
        <fullName evidence="1">Uncharacterized protein</fullName>
    </submittedName>
</protein>
<feature type="non-terminal residue" evidence="1">
    <location>
        <position position="57"/>
    </location>
</feature>
<accession>A0AA38GWQ9</accession>
<sequence length="57" mass="6822">MEIETLEEAISRITGMDMDGLKIFKDMNRHEHEINTFFIVKERVHYFTDGISRSYIL</sequence>
<dbReference type="AlphaFoldDB" id="A0AA38GWQ9"/>
<comment type="caution">
    <text evidence="1">The sequence shown here is derived from an EMBL/GenBank/DDBJ whole genome shotgun (WGS) entry which is preliminary data.</text>
</comment>